<evidence type="ECO:0000256" key="6">
    <source>
        <dbReference type="ARBA" id="ARBA00022786"/>
    </source>
</evidence>
<reference evidence="11" key="1">
    <citation type="journal article" date="2019" name="bioRxiv">
        <title>Genomics, evolutionary history and diagnostics of the Alternaria alternata species group including apple and Asian pear pathotypes.</title>
        <authorList>
            <person name="Armitage A.D."/>
            <person name="Cockerton H.M."/>
            <person name="Sreenivasaprasad S."/>
            <person name="Woodhall J.W."/>
            <person name="Lane C.R."/>
            <person name="Harrison R.J."/>
            <person name="Clarkson J.P."/>
        </authorList>
    </citation>
    <scope>NUCLEOTIDE SEQUENCE [LARGE SCALE GENOMIC DNA]</scope>
    <source>
        <strain evidence="11">FERA 1082</strain>
    </source>
</reference>
<dbReference type="InterPro" id="IPR047545">
    <property type="entry name" value="BRcat_RBR_RNF216"/>
</dbReference>
<comment type="caution">
    <text evidence="10">The sequence shown here is derived from an EMBL/GenBank/DDBJ whole genome shotgun (WGS) entry which is preliminary data.</text>
</comment>
<dbReference type="GO" id="GO:0016740">
    <property type="term" value="F:transferase activity"/>
    <property type="evidence" value="ECO:0007669"/>
    <property type="project" value="UniProtKB-KW"/>
</dbReference>
<dbReference type="Pfam" id="PF26200">
    <property type="entry name" value="Rcat_RNF216"/>
    <property type="match status" value="1"/>
</dbReference>
<evidence type="ECO:0000256" key="1">
    <source>
        <dbReference type="ARBA" id="ARBA00004906"/>
    </source>
</evidence>
<dbReference type="CDD" id="cd20339">
    <property type="entry name" value="BRcat_RBR_RNF216"/>
    <property type="match status" value="1"/>
</dbReference>
<evidence type="ECO:0000256" key="2">
    <source>
        <dbReference type="ARBA" id="ARBA00022679"/>
    </source>
</evidence>
<dbReference type="InterPro" id="IPR044066">
    <property type="entry name" value="TRIAD_supradom"/>
</dbReference>
<accession>A0A4Q4MGJ8</accession>
<feature type="region of interest" description="Disordered" evidence="8">
    <location>
        <begin position="1"/>
        <end position="29"/>
    </location>
</feature>
<dbReference type="PROSITE" id="PS51873">
    <property type="entry name" value="TRIAD"/>
    <property type="match status" value="1"/>
</dbReference>
<keyword evidence="5" id="KW-0863">Zinc-finger</keyword>
<feature type="region of interest" description="Disordered" evidence="8">
    <location>
        <begin position="762"/>
        <end position="782"/>
    </location>
</feature>
<dbReference type="GO" id="GO:0008270">
    <property type="term" value="F:zinc ion binding"/>
    <property type="evidence" value="ECO:0007669"/>
    <property type="project" value="UniProtKB-KW"/>
</dbReference>
<gene>
    <name evidence="10" type="ORF">AA0114_g6544</name>
</gene>
<feature type="compositionally biased region" description="Basic and acidic residues" evidence="8">
    <location>
        <begin position="158"/>
        <end position="168"/>
    </location>
</feature>
<dbReference type="CDD" id="cd20353">
    <property type="entry name" value="Rcat_RBR_RNF216"/>
    <property type="match status" value="1"/>
</dbReference>
<evidence type="ECO:0000313" key="10">
    <source>
        <dbReference type="EMBL" id="RYN49401.1"/>
    </source>
</evidence>
<feature type="compositionally biased region" description="Basic and acidic residues" evidence="8">
    <location>
        <begin position="183"/>
        <end position="195"/>
    </location>
</feature>
<feature type="compositionally biased region" description="Basic and acidic residues" evidence="8">
    <location>
        <begin position="1"/>
        <end position="13"/>
    </location>
</feature>
<proteinExistence type="predicted"/>
<feature type="region of interest" description="Disordered" evidence="8">
    <location>
        <begin position="153"/>
        <end position="195"/>
    </location>
</feature>
<keyword evidence="2" id="KW-0808">Transferase</keyword>
<evidence type="ECO:0000256" key="7">
    <source>
        <dbReference type="ARBA" id="ARBA00022833"/>
    </source>
</evidence>
<keyword evidence="7" id="KW-0862">Zinc</keyword>
<keyword evidence="3" id="KW-0479">Metal-binding</keyword>
<dbReference type="Gene3D" id="1.20.120.1750">
    <property type="match status" value="1"/>
</dbReference>
<dbReference type="InterPro" id="IPR051628">
    <property type="entry name" value="LUBAC_E3_Ligases"/>
</dbReference>
<evidence type="ECO:0000313" key="11">
    <source>
        <dbReference type="Proteomes" id="UP000292402"/>
    </source>
</evidence>
<dbReference type="PANTHER" id="PTHR22770">
    <property type="entry name" value="UBIQUITIN CONJUGATING ENZYME 7 INTERACTING PROTEIN-RELATED"/>
    <property type="match status" value="1"/>
</dbReference>
<dbReference type="PANTHER" id="PTHR22770:SF47">
    <property type="entry name" value="E3 UBIQUITIN-PROTEIN LIGASE RNF216"/>
    <property type="match status" value="1"/>
</dbReference>
<dbReference type="InterPro" id="IPR047546">
    <property type="entry name" value="Rcat_RBR_RNF216"/>
</dbReference>
<keyword evidence="4" id="KW-0677">Repeat</keyword>
<evidence type="ECO:0000256" key="5">
    <source>
        <dbReference type="ARBA" id="ARBA00022771"/>
    </source>
</evidence>
<dbReference type="EMBL" id="PDXA01000020">
    <property type="protein sequence ID" value="RYN49401.1"/>
    <property type="molecule type" value="Genomic_DNA"/>
</dbReference>
<evidence type="ECO:0000256" key="8">
    <source>
        <dbReference type="SAM" id="MobiDB-lite"/>
    </source>
</evidence>
<sequence length="782" mass="89277">MDPTGTHRDHEVVDLLSDSETEDESFTRRELEDFDARSAAEFAHDYPEMDDPIADFRTQLREHDHQFIDLTEIPDVDVPPSDAVVVEEQEPQPEGRAPEWGDEATVVTEAACLQMVLSVLPDISVDYVLKLIQEKTTDTTRTTAQCEHFLTELLEGDPYPKESDDANNKKRKREDEAESELSTYEKAERDPEIGGYEHDATELLKDEFLTVPVRHITRVLKEEKTLYKAYGVLEQQVRDYAHVAKTFSLINKSRNKRGVQLQLIEQGSQIPKELHAAKKKREVEAAKRQKVKDAELAEEANLKHAEMNNEMGECVCCFDDVPLNRMISCNGDIIHFYCVNCPRQQIETQMGQSRCRPKCFGVDDCNGTFTRRQLQQVLSDTTFERLEHMQQREDLEAAGLDFLSECPFCDFRMECLPVEVDKEFRCENPKCGKTSCRICEKESHIPLSCEESKKDDQITLRHIVEEAMSAALIRHCNKCKHPFIKELGCNKMTCTHCRNVQCYVCSKNVTDYNHFGDAVGGKCPLHENIEDRHEQEVKRAADEAMAKVRADNPDLSDADLMVQVSDRVKQAEDARKGRATAEAQAFPYHMVGEQLRHAPVGPPLPAIPAFGRPPPVNLAPDRPRPLDALWDMLPPNPLRNLVNAVGPDDERVQQAHRPAAVGAVDRFNLDRVQLGHHHDHRDMFRRPQEANHQAPQVDREARVIAAGLRLQEANRDYLEFRQQRRDMRRLQRLEADGAQVEGLLQRDAEAYVEARRTVVAERRRDRAPAAVPALRARRPHAP</sequence>
<organism evidence="10 11">
    <name type="scientific">Alternaria tenuissima</name>
    <dbReference type="NCBI Taxonomy" id="119927"/>
    <lineage>
        <taxon>Eukaryota</taxon>
        <taxon>Fungi</taxon>
        <taxon>Dikarya</taxon>
        <taxon>Ascomycota</taxon>
        <taxon>Pezizomycotina</taxon>
        <taxon>Dothideomycetes</taxon>
        <taxon>Pleosporomycetidae</taxon>
        <taxon>Pleosporales</taxon>
        <taxon>Pleosporineae</taxon>
        <taxon>Pleosporaceae</taxon>
        <taxon>Alternaria</taxon>
        <taxon>Alternaria sect. Alternaria</taxon>
        <taxon>Alternaria alternata complex</taxon>
    </lineage>
</organism>
<dbReference type="AlphaFoldDB" id="A0A4Q4MGJ8"/>
<keyword evidence="6" id="KW-0833">Ubl conjugation pathway</keyword>
<evidence type="ECO:0000256" key="4">
    <source>
        <dbReference type="ARBA" id="ARBA00022737"/>
    </source>
</evidence>
<evidence type="ECO:0000256" key="3">
    <source>
        <dbReference type="ARBA" id="ARBA00022723"/>
    </source>
</evidence>
<protein>
    <recommendedName>
        <fullName evidence="9">RING-type domain-containing protein</fullName>
    </recommendedName>
</protein>
<dbReference type="SUPFAM" id="SSF57850">
    <property type="entry name" value="RING/U-box"/>
    <property type="match status" value="1"/>
</dbReference>
<dbReference type="Proteomes" id="UP000292402">
    <property type="component" value="Unassembled WGS sequence"/>
</dbReference>
<comment type="pathway">
    <text evidence="1">Protein modification; protein ubiquitination.</text>
</comment>
<evidence type="ECO:0000259" key="9">
    <source>
        <dbReference type="PROSITE" id="PS51873"/>
    </source>
</evidence>
<name>A0A4Q4MGJ8_9PLEO</name>
<feature type="domain" description="RING-type" evidence="9">
    <location>
        <begin position="310"/>
        <end position="527"/>
    </location>
</feature>